<reference evidence="2 3" key="2">
    <citation type="submission" date="2020-04" db="EMBL/GenBank/DDBJ databases">
        <authorList>
            <person name="Fomenkov A."/>
            <person name="Anton B.P."/>
            <person name="Roberts R.J."/>
        </authorList>
    </citation>
    <scope>NUCLEOTIDE SEQUENCE [LARGE SCALE GENOMIC DNA]</scope>
    <source>
        <strain evidence="2 3">S2</strain>
    </source>
</reference>
<name>A0A6H1P2J8_PRIMG</name>
<dbReference type="PROSITE" id="PS50965">
    <property type="entry name" value="NERD"/>
    <property type="match status" value="1"/>
</dbReference>
<accession>A0A6H1P2J8</accession>
<proteinExistence type="predicted"/>
<dbReference type="Pfam" id="PF08378">
    <property type="entry name" value="NERD"/>
    <property type="match status" value="1"/>
</dbReference>
<organism evidence="2 3">
    <name type="scientific">Priestia megaterium</name>
    <name type="common">Bacillus megaterium</name>
    <dbReference type="NCBI Taxonomy" id="1404"/>
    <lineage>
        <taxon>Bacteria</taxon>
        <taxon>Bacillati</taxon>
        <taxon>Bacillota</taxon>
        <taxon>Bacilli</taxon>
        <taxon>Bacillales</taxon>
        <taxon>Bacillaceae</taxon>
        <taxon>Priestia</taxon>
    </lineage>
</organism>
<gene>
    <name evidence="2" type="ORF">HFZ78_14430</name>
</gene>
<dbReference type="InterPro" id="IPR011528">
    <property type="entry name" value="NERD"/>
</dbReference>
<feature type="domain" description="NERD" evidence="1">
    <location>
        <begin position="37"/>
        <end position="152"/>
    </location>
</feature>
<protein>
    <submittedName>
        <fullName evidence="2">NERD domain-containing protein</fullName>
    </submittedName>
</protein>
<reference evidence="2 3" key="1">
    <citation type="submission" date="2020-04" db="EMBL/GenBank/DDBJ databases">
        <title>Genome-Wide Identification of 5-Methylcytosine Sites in Bacterial Genomes By High-Throughput Sequencing of MspJI Restriction Fragments.</title>
        <authorList>
            <person name="Wu V."/>
        </authorList>
    </citation>
    <scope>NUCLEOTIDE SEQUENCE [LARGE SCALE GENOMIC DNA]</scope>
    <source>
        <strain evidence="2 3">S2</strain>
    </source>
</reference>
<dbReference type="Proteomes" id="UP000501868">
    <property type="component" value="Chromosome"/>
</dbReference>
<evidence type="ECO:0000313" key="2">
    <source>
        <dbReference type="EMBL" id="QIZ07773.1"/>
    </source>
</evidence>
<evidence type="ECO:0000313" key="3">
    <source>
        <dbReference type="Proteomes" id="UP000501868"/>
    </source>
</evidence>
<evidence type="ECO:0000259" key="1">
    <source>
        <dbReference type="PROSITE" id="PS50965"/>
    </source>
</evidence>
<sequence>MAYKPRIESKELKVLRALHTRMILSEKDKQHFLTLKKGFEGEVMFDTMTEKLQCECYILNDLLFKVNNTTFQIDSLIIISGRICFYEVKNFEGDYFFESNTNRLYKKPKKEYNNPLLQLNRSDSLLRQLLQNIGYNFPIEAQVVFINPEFTLYQAPLDSPIIFPTQINSYMKKLDAIPSKLNGKDKMLADKLISLHIEENPYTILPQYEYRQLRKGITCEVCNSFSMYVNGKICQCGDCGHEELVTAAVLRNISEIKLLFPQMKITTNVIFDWCVVIELKRTIKRILVNNYKQIGVRQWTYYE</sequence>
<dbReference type="AlphaFoldDB" id="A0A6H1P2J8"/>
<dbReference type="EMBL" id="CP051128">
    <property type="protein sequence ID" value="QIZ07773.1"/>
    <property type="molecule type" value="Genomic_DNA"/>
</dbReference>